<dbReference type="SMART" id="SM00421">
    <property type="entry name" value="HTH_LUXR"/>
    <property type="match status" value="1"/>
</dbReference>
<evidence type="ECO:0000259" key="6">
    <source>
        <dbReference type="PROSITE" id="PS50043"/>
    </source>
</evidence>
<evidence type="ECO:0000256" key="2">
    <source>
        <dbReference type="ARBA" id="ARBA00023015"/>
    </source>
</evidence>
<dbReference type="InterPro" id="IPR000792">
    <property type="entry name" value="Tscrpt_reg_LuxR_C"/>
</dbReference>
<sequence length="200" mass="22477">MIRIIIAEDQRMLRGALGQLLDLEDDMEVVGQASDGIEALRLIESEVPDVCLLDIEMPRKSGLEVAEELKRSGSKCRVVILTTFARPGYFERAVDAGVYGYLLKDGPIEELAEAIRDVMTGKRRVAEELIFEVRKETNPLSEREREVLRLVAGGKSIKEIAADLYLSTGTVRNYMSDMISKLEVKNRIEAINKAQKHGWI</sequence>
<evidence type="ECO:0000256" key="1">
    <source>
        <dbReference type="ARBA" id="ARBA00022553"/>
    </source>
</evidence>
<dbReference type="PROSITE" id="PS50110">
    <property type="entry name" value="RESPONSE_REGULATORY"/>
    <property type="match status" value="1"/>
</dbReference>
<dbReference type="CDD" id="cd06170">
    <property type="entry name" value="LuxR_C_like"/>
    <property type="match status" value="1"/>
</dbReference>
<dbReference type="Gene3D" id="3.40.50.2300">
    <property type="match status" value="1"/>
</dbReference>
<evidence type="ECO:0000256" key="3">
    <source>
        <dbReference type="ARBA" id="ARBA00023125"/>
    </source>
</evidence>
<accession>A0ABW1ILL6</accession>
<evidence type="ECO:0000256" key="4">
    <source>
        <dbReference type="ARBA" id="ARBA00023163"/>
    </source>
</evidence>
<dbReference type="PRINTS" id="PR00038">
    <property type="entry name" value="HTHLUXR"/>
</dbReference>
<evidence type="ECO:0000256" key="5">
    <source>
        <dbReference type="PROSITE-ProRule" id="PRU00169"/>
    </source>
</evidence>
<evidence type="ECO:0000313" key="8">
    <source>
        <dbReference type="EMBL" id="MFC5985932.1"/>
    </source>
</evidence>
<dbReference type="SUPFAM" id="SSF52172">
    <property type="entry name" value="CheY-like"/>
    <property type="match status" value="1"/>
</dbReference>
<feature type="modified residue" description="4-aspartylphosphate" evidence="5">
    <location>
        <position position="54"/>
    </location>
</feature>
<name>A0ABW1ILL6_9BACL</name>
<dbReference type="PANTHER" id="PTHR43214">
    <property type="entry name" value="TWO-COMPONENT RESPONSE REGULATOR"/>
    <property type="match status" value="1"/>
</dbReference>
<dbReference type="PANTHER" id="PTHR43214:SF42">
    <property type="entry name" value="TRANSCRIPTIONAL REGULATORY PROTEIN DESR"/>
    <property type="match status" value="1"/>
</dbReference>
<dbReference type="PROSITE" id="PS50043">
    <property type="entry name" value="HTH_LUXR_2"/>
    <property type="match status" value="1"/>
</dbReference>
<evidence type="ECO:0000313" key="9">
    <source>
        <dbReference type="Proteomes" id="UP001596250"/>
    </source>
</evidence>
<dbReference type="EMBL" id="JBHSQV010000034">
    <property type="protein sequence ID" value="MFC5985932.1"/>
    <property type="molecule type" value="Genomic_DNA"/>
</dbReference>
<feature type="domain" description="HTH luxR-type" evidence="6">
    <location>
        <begin position="133"/>
        <end position="198"/>
    </location>
</feature>
<dbReference type="RefSeq" id="WP_379893227.1">
    <property type="nucleotide sequence ID" value="NZ_CBCSCT010000019.1"/>
</dbReference>
<dbReference type="Pfam" id="PF00196">
    <property type="entry name" value="GerE"/>
    <property type="match status" value="1"/>
</dbReference>
<keyword evidence="1 5" id="KW-0597">Phosphoprotein</keyword>
<reference evidence="9" key="1">
    <citation type="journal article" date="2019" name="Int. J. Syst. Evol. Microbiol.">
        <title>The Global Catalogue of Microorganisms (GCM) 10K type strain sequencing project: providing services to taxonomists for standard genome sequencing and annotation.</title>
        <authorList>
            <consortium name="The Broad Institute Genomics Platform"/>
            <consortium name="The Broad Institute Genome Sequencing Center for Infectious Disease"/>
            <person name="Wu L."/>
            <person name="Ma J."/>
        </authorList>
    </citation>
    <scope>NUCLEOTIDE SEQUENCE [LARGE SCALE GENOMIC DNA]</scope>
    <source>
        <strain evidence="9">CCM 8749</strain>
    </source>
</reference>
<comment type="caution">
    <text evidence="8">The sequence shown here is derived from an EMBL/GenBank/DDBJ whole genome shotgun (WGS) entry which is preliminary data.</text>
</comment>
<gene>
    <name evidence="8" type="ORF">ACFPXP_05740</name>
</gene>
<dbReference type="Pfam" id="PF00072">
    <property type="entry name" value="Response_reg"/>
    <property type="match status" value="1"/>
</dbReference>
<organism evidence="8 9">
    <name type="scientific">Marinicrinis lubricantis</name>
    <dbReference type="NCBI Taxonomy" id="2086470"/>
    <lineage>
        <taxon>Bacteria</taxon>
        <taxon>Bacillati</taxon>
        <taxon>Bacillota</taxon>
        <taxon>Bacilli</taxon>
        <taxon>Bacillales</taxon>
        <taxon>Paenibacillaceae</taxon>
    </lineage>
</organism>
<dbReference type="InterPro" id="IPR001789">
    <property type="entry name" value="Sig_transdc_resp-reg_receiver"/>
</dbReference>
<dbReference type="InterPro" id="IPR016032">
    <property type="entry name" value="Sig_transdc_resp-reg_C-effctor"/>
</dbReference>
<proteinExistence type="predicted"/>
<dbReference type="Proteomes" id="UP001596250">
    <property type="component" value="Unassembled WGS sequence"/>
</dbReference>
<keyword evidence="9" id="KW-1185">Reference proteome</keyword>
<keyword evidence="4" id="KW-0804">Transcription</keyword>
<keyword evidence="2" id="KW-0805">Transcription regulation</keyword>
<dbReference type="CDD" id="cd19930">
    <property type="entry name" value="REC_DesR-like"/>
    <property type="match status" value="1"/>
</dbReference>
<dbReference type="SUPFAM" id="SSF46894">
    <property type="entry name" value="C-terminal effector domain of the bipartite response regulators"/>
    <property type="match status" value="1"/>
</dbReference>
<protein>
    <submittedName>
        <fullName evidence="8">Response regulator transcription factor</fullName>
    </submittedName>
</protein>
<dbReference type="SMART" id="SM00448">
    <property type="entry name" value="REC"/>
    <property type="match status" value="1"/>
</dbReference>
<evidence type="ECO:0000259" key="7">
    <source>
        <dbReference type="PROSITE" id="PS50110"/>
    </source>
</evidence>
<feature type="domain" description="Response regulatory" evidence="7">
    <location>
        <begin position="3"/>
        <end position="119"/>
    </location>
</feature>
<dbReference type="InterPro" id="IPR039420">
    <property type="entry name" value="WalR-like"/>
</dbReference>
<dbReference type="InterPro" id="IPR011006">
    <property type="entry name" value="CheY-like_superfamily"/>
</dbReference>
<keyword evidence="3" id="KW-0238">DNA-binding</keyword>